<dbReference type="PROSITE" id="PS00061">
    <property type="entry name" value="ADH_SHORT"/>
    <property type="match status" value="1"/>
</dbReference>
<dbReference type="PRINTS" id="PR00081">
    <property type="entry name" value="GDHRDH"/>
</dbReference>
<dbReference type="Proteomes" id="UP000053244">
    <property type="component" value="Unassembled WGS sequence"/>
</dbReference>
<dbReference type="PANTHER" id="PTHR43618:SF8">
    <property type="entry name" value="7ALPHA-HYDROXYSTEROID DEHYDROGENASE"/>
    <property type="match status" value="1"/>
</dbReference>
<sequence>MVVNQFSTHTELFDLSGKRALVTGGTSGIGMMIARGLLQAGVRVVISSRNAETCAQAQDQLSAFGEVRAIPADLSRHDECRRLSDLVTADSERLDILVNNAGAIWDEPLETFPDAAWDTVLDLNLKSPFWLVQELLPALRQAGTADDPARIINIGSIAAIHIPHRPNYSYSSSKAALHQLTRVLARELGPQHVTVNAVAPGPFSSTMMAATLEELGEAIAASAPLRRIGRDDDMAGVAVFLASRAGAYLTGAVIPVDGGIATTA</sequence>
<dbReference type="InterPro" id="IPR020904">
    <property type="entry name" value="Sc_DH/Rdtase_CS"/>
</dbReference>
<accession>A0A101JMK1</accession>
<evidence type="ECO:0000256" key="2">
    <source>
        <dbReference type="ARBA" id="ARBA00022857"/>
    </source>
</evidence>
<dbReference type="Pfam" id="PF13561">
    <property type="entry name" value="adh_short_C2"/>
    <property type="match status" value="1"/>
</dbReference>
<dbReference type="InterPro" id="IPR052178">
    <property type="entry name" value="Sec_Metab_Biosynth_SDR"/>
</dbReference>
<dbReference type="FunFam" id="3.40.50.720:FF:000084">
    <property type="entry name" value="Short-chain dehydrogenase reductase"/>
    <property type="match status" value="1"/>
</dbReference>
<dbReference type="Gene3D" id="3.40.50.720">
    <property type="entry name" value="NAD(P)-binding Rossmann-like Domain"/>
    <property type="match status" value="1"/>
</dbReference>
<evidence type="ECO:0000256" key="3">
    <source>
        <dbReference type="ARBA" id="ARBA00023002"/>
    </source>
</evidence>
<dbReference type="GO" id="GO:0016491">
    <property type="term" value="F:oxidoreductase activity"/>
    <property type="evidence" value="ECO:0007669"/>
    <property type="project" value="UniProtKB-KW"/>
</dbReference>
<dbReference type="PRINTS" id="PR00080">
    <property type="entry name" value="SDRFAMILY"/>
</dbReference>
<dbReference type="OrthoDB" id="286404at2"/>
<evidence type="ECO:0000313" key="5">
    <source>
        <dbReference type="Proteomes" id="UP000053244"/>
    </source>
</evidence>
<reference evidence="4 5" key="1">
    <citation type="submission" date="2015-10" db="EMBL/GenBank/DDBJ databases">
        <authorList>
            <person name="Gilbert D.G."/>
        </authorList>
    </citation>
    <scope>NUCLEOTIDE SEQUENCE [LARGE SCALE GENOMIC DNA]</scope>
    <source>
        <strain evidence="4 5">NRRL B-16712</strain>
    </source>
</reference>
<dbReference type="EMBL" id="LLZH01000276">
    <property type="protein sequence ID" value="KUL29690.1"/>
    <property type="molecule type" value="Genomic_DNA"/>
</dbReference>
<dbReference type="RefSeq" id="WP_067696892.1">
    <property type="nucleotide sequence ID" value="NZ_LLZH01000276.1"/>
</dbReference>
<dbReference type="AlphaFoldDB" id="A0A101JMK1"/>
<comment type="similarity">
    <text evidence="1">Belongs to the short-chain dehydrogenases/reductases (SDR) family.</text>
</comment>
<comment type="caution">
    <text evidence="4">The sequence shown here is derived from an EMBL/GenBank/DDBJ whole genome shotgun (WGS) entry which is preliminary data.</text>
</comment>
<dbReference type="InterPro" id="IPR036291">
    <property type="entry name" value="NAD(P)-bd_dom_sf"/>
</dbReference>
<evidence type="ECO:0000256" key="1">
    <source>
        <dbReference type="ARBA" id="ARBA00006484"/>
    </source>
</evidence>
<dbReference type="InterPro" id="IPR002347">
    <property type="entry name" value="SDR_fam"/>
</dbReference>
<proteinExistence type="inferred from homology"/>
<keyword evidence="5" id="KW-1185">Reference proteome</keyword>
<keyword evidence="3" id="KW-0560">Oxidoreductase</keyword>
<evidence type="ECO:0000313" key="4">
    <source>
        <dbReference type="EMBL" id="KUL29690.1"/>
    </source>
</evidence>
<dbReference type="SUPFAM" id="SSF51735">
    <property type="entry name" value="NAD(P)-binding Rossmann-fold domains"/>
    <property type="match status" value="1"/>
</dbReference>
<dbReference type="PANTHER" id="PTHR43618">
    <property type="entry name" value="7-ALPHA-HYDROXYSTEROID DEHYDROGENASE"/>
    <property type="match status" value="1"/>
</dbReference>
<name>A0A101JMK1_9ACTN</name>
<gene>
    <name evidence="4" type="ORF">ADL15_26635</name>
</gene>
<organism evidence="4 5">
    <name type="scientific">Actinoplanes awajinensis subsp. mycoplanecinus</name>
    <dbReference type="NCBI Taxonomy" id="135947"/>
    <lineage>
        <taxon>Bacteria</taxon>
        <taxon>Bacillati</taxon>
        <taxon>Actinomycetota</taxon>
        <taxon>Actinomycetes</taxon>
        <taxon>Micromonosporales</taxon>
        <taxon>Micromonosporaceae</taxon>
        <taxon>Actinoplanes</taxon>
    </lineage>
</organism>
<keyword evidence="2" id="KW-0521">NADP</keyword>
<protein>
    <submittedName>
        <fullName evidence="4">3-oxoacyl-ACP reductase</fullName>
    </submittedName>
</protein>